<organism evidence="6 7">
    <name type="scientific">Pseudolabrys taiwanensis</name>
    <dbReference type="NCBI Taxonomy" id="331696"/>
    <lineage>
        <taxon>Bacteria</taxon>
        <taxon>Pseudomonadati</taxon>
        <taxon>Pseudomonadota</taxon>
        <taxon>Alphaproteobacteria</taxon>
        <taxon>Hyphomicrobiales</taxon>
        <taxon>Xanthobacteraceae</taxon>
        <taxon>Pseudolabrys</taxon>
    </lineage>
</organism>
<evidence type="ECO:0000256" key="1">
    <source>
        <dbReference type="ARBA" id="ARBA00003236"/>
    </source>
</evidence>
<dbReference type="SUPFAM" id="SSF88713">
    <property type="entry name" value="Glycoside hydrolase/deacetylase"/>
    <property type="match status" value="1"/>
</dbReference>
<dbReference type="Pfam" id="PF01522">
    <property type="entry name" value="Polysacc_deac_1"/>
    <property type="match status" value="1"/>
</dbReference>
<dbReference type="RefSeq" id="WP_115691417.1">
    <property type="nucleotide sequence ID" value="NZ_CP031417.1"/>
</dbReference>
<keyword evidence="7" id="KW-1185">Reference proteome</keyword>
<comment type="function">
    <text evidence="1">Is involved in generating a small heat-stable compound (Nod), an acylated oligomer of N-acetylglucosamine, that stimulates mitosis in various plant protoplasts.</text>
</comment>
<dbReference type="EMBL" id="CP031417">
    <property type="protein sequence ID" value="AXK81114.1"/>
    <property type="molecule type" value="Genomic_DNA"/>
</dbReference>
<dbReference type="InterPro" id="IPR011330">
    <property type="entry name" value="Glyco_hydro/deAcase_b/a-brl"/>
</dbReference>
<protein>
    <recommendedName>
        <fullName evidence="3">Chitooligosaccharide deacetylase</fullName>
    </recommendedName>
    <alternativeName>
        <fullName evidence="4">Nodulation protein B</fullName>
    </alternativeName>
</protein>
<comment type="similarity">
    <text evidence="2">Belongs to the polysaccharide deacetylase family.</text>
</comment>
<name>A0A345ZW17_9HYPH</name>
<evidence type="ECO:0000313" key="6">
    <source>
        <dbReference type="EMBL" id="AXK81114.1"/>
    </source>
</evidence>
<feature type="domain" description="NodB homology" evidence="5">
    <location>
        <begin position="67"/>
        <end position="176"/>
    </location>
</feature>
<proteinExistence type="inferred from homology"/>
<dbReference type="Gene3D" id="3.20.20.370">
    <property type="entry name" value="Glycoside hydrolase/deacetylase"/>
    <property type="match status" value="1"/>
</dbReference>
<gene>
    <name evidence="6" type="ORF">DW352_11670</name>
</gene>
<dbReference type="PANTHER" id="PTHR43123">
    <property type="entry name" value="POLYSACCHARIDE DEACETYLASE-RELATED"/>
    <property type="match status" value="1"/>
</dbReference>
<sequence length="298" mass="33810">MKLKKHNRYAYSPIVERKTDYTWPGGKRLAFYVALNVEHFSFGEGLGHTPTAPGPQPDVRNFGWRDYGLRVGIWRIFDLMDELKLPMCHLLNASVCEEMPQIPARIRQRGDEVVGHGYTNSERQSDMDTATEAAMIAQATATLEKHCGQRPYGWMGPWISETHLTPDLLQENGYTFLMDWPADDQPFWMKTRAGRIMSVPYPIEINDTPTMLSRAQPATDFHRMILDQFEAMLHLSQNQSLVFGVSLHTFCTGQPFRLLQVRQALQALMQHPGFDKVWVTTPGGVARYAATLPAGCVP</sequence>
<dbReference type="KEGG" id="ptaw:DW352_11670"/>
<dbReference type="OrthoDB" id="9787041at2"/>
<dbReference type="AlphaFoldDB" id="A0A345ZW17"/>
<dbReference type="GO" id="GO:0005975">
    <property type="term" value="P:carbohydrate metabolic process"/>
    <property type="evidence" value="ECO:0007669"/>
    <property type="project" value="InterPro"/>
</dbReference>
<dbReference type="CDD" id="cd10979">
    <property type="entry name" value="CE4_PuuE_like"/>
    <property type="match status" value="1"/>
</dbReference>
<evidence type="ECO:0000259" key="5">
    <source>
        <dbReference type="Pfam" id="PF01522"/>
    </source>
</evidence>
<evidence type="ECO:0000256" key="3">
    <source>
        <dbReference type="ARBA" id="ARBA00020071"/>
    </source>
</evidence>
<evidence type="ECO:0000256" key="4">
    <source>
        <dbReference type="ARBA" id="ARBA00032976"/>
    </source>
</evidence>
<dbReference type="Proteomes" id="UP000254889">
    <property type="component" value="Chromosome"/>
</dbReference>
<dbReference type="PANTHER" id="PTHR43123:SF4">
    <property type="entry name" value="POLYSACCHARIDE DEACETYLASE"/>
    <property type="match status" value="1"/>
</dbReference>
<accession>A0A345ZW17</accession>
<dbReference type="GO" id="GO:0016810">
    <property type="term" value="F:hydrolase activity, acting on carbon-nitrogen (but not peptide) bonds"/>
    <property type="evidence" value="ECO:0007669"/>
    <property type="project" value="InterPro"/>
</dbReference>
<evidence type="ECO:0000313" key="7">
    <source>
        <dbReference type="Proteomes" id="UP000254889"/>
    </source>
</evidence>
<dbReference type="InterPro" id="IPR002509">
    <property type="entry name" value="NODB_dom"/>
</dbReference>
<reference evidence="6 7" key="1">
    <citation type="submission" date="2018-07" db="EMBL/GenBank/DDBJ databases">
        <authorList>
            <person name="Quirk P.G."/>
            <person name="Krulwich T.A."/>
        </authorList>
    </citation>
    <scope>NUCLEOTIDE SEQUENCE [LARGE SCALE GENOMIC DNA]</scope>
    <source>
        <strain evidence="6 7">CC-BB4</strain>
    </source>
</reference>
<evidence type="ECO:0000256" key="2">
    <source>
        <dbReference type="ARBA" id="ARBA00010973"/>
    </source>
</evidence>